<evidence type="ECO:0000259" key="1">
    <source>
        <dbReference type="PROSITE" id="PS50943"/>
    </source>
</evidence>
<keyword evidence="3" id="KW-1185">Reference proteome</keyword>
<comment type="caution">
    <text evidence="2">The sequence shown here is derived from an EMBL/GenBank/DDBJ whole genome shotgun (WGS) entry which is preliminary data.</text>
</comment>
<dbReference type="CDD" id="cd00093">
    <property type="entry name" value="HTH_XRE"/>
    <property type="match status" value="1"/>
</dbReference>
<feature type="domain" description="HTH cro/C1-type" evidence="1">
    <location>
        <begin position="19"/>
        <end position="76"/>
    </location>
</feature>
<dbReference type="Pfam" id="PF13560">
    <property type="entry name" value="HTH_31"/>
    <property type="match status" value="1"/>
</dbReference>
<dbReference type="EMBL" id="JAIRBM010000023">
    <property type="protein sequence ID" value="MBZ6078830.1"/>
    <property type="molecule type" value="Genomic_DNA"/>
</dbReference>
<dbReference type="SMART" id="SM00530">
    <property type="entry name" value="HTH_XRE"/>
    <property type="match status" value="1"/>
</dbReference>
<name>A0ABS7VTE3_9HYPH</name>
<evidence type="ECO:0000313" key="2">
    <source>
        <dbReference type="EMBL" id="MBZ6078830.1"/>
    </source>
</evidence>
<dbReference type="Gene3D" id="1.10.260.40">
    <property type="entry name" value="lambda repressor-like DNA-binding domains"/>
    <property type="match status" value="1"/>
</dbReference>
<reference evidence="2 3" key="1">
    <citation type="submission" date="2021-09" db="EMBL/GenBank/DDBJ databases">
        <title>The complete genome sequence of a new microorganism.</title>
        <authorList>
            <person name="Zi Z."/>
        </authorList>
    </citation>
    <scope>NUCLEOTIDE SEQUENCE [LARGE SCALE GENOMIC DNA]</scope>
    <source>
        <strain evidence="2 3">WGZ8</strain>
    </source>
</reference>
<accession>A0ABS7VTE3</accession>
<proteinExistence type="predicted"/>
<organism evidence="2 3">
    <name type="scientific">Microvirga puerhi</name>
    <dbReference type="NCBI Taxonomy" id="2876078"/>
    <lineage>
        <taxon>Bacteria</taxon>
        <taxon>Pseudomonadati</taxon>
        <taxon>Pseudomonadota</taxon>
        <taxon>Alphaproteobacteria</taxon>
        <taxon>Hyphomicrobiales</taxon>
        <taxon>Methylobacteriaceae</taxon>
        <taxon>Microvirga</taxon>
    </lineage>
</organism>
<evidence type="ECO:0000313" key="3">
    <source>
        <dbReference type="Proteomes" id="UP000704176"/>
    </source>
</evidence>
<sequence>MATQVEAKNGGAVALGTYLASIRSDRGLSLRRVEEITNREVSNAYLSQIENGKISNPSPNVLSSLADAYEINFEHLMELAGYIKPSGSRSEHERHGRVATFAEHNLTPDEEVELLRYLRFIRERR</sequence>
<gene>
    <name evidence="2" type="ORF">K9B37_21455</name>
</gene>
<dbReference type="Proteomes" id="UP000704176">
    <property type="component" value="Unassembled WGS sequence"/>
</dbReference>
<dbReference type="SUPFAM" id="SSF47413">
    <property type="entry name" value="lambda repressor-like DNA-binding domains"/>
    <property type="match status" value="1"/>
</dbReference>
<dbReference type="PROSITE" id="PS50943">
    <property type="entry name" value="HTH_CROC1"/>
    <property type="match status" value="1"/>
</dbReference>
<dbReference type="InterPro" id="IPR010982">
    <property type="entry name" value="Lambda_DNA-bd_dom_sf"/>
</dbReference>
<dbReference type="InterPro" id="IPR001387">
    <property type="entry name" value="Cro/C1-type_HTH"/>
</dbReference>
<protein>
    <submittedName>
        <fullName evidence="2">Helix-turn-helix domain-containing protein</fullName>
    </submittedName>
</protein>
<dbReference type="RefSeq" id="WP_224315582.1">
    <property type="nucleotide sequence ID" value="NZ_JAIRBM010000023.1"/>
</dbReference>